<comment type="caution">
    <text evidence="2">The sequence shown here is derived from an EMBL/GenBank/DDBJ whole genome shotgun (WGS) entry which is preliminary data.</text>
</comment>
<organism evidence="2 3">
    <name type="scientific">Neobacillus sedimentimangrovi</name>
    <dbReference type="NCBI Taxonomy" id="2699460"/>
    <lineage>
        <taxon>Bacteria</taxon>
        <taxon>Bacillati</taxon>
        <taxon>Bacillota</taxon>
        <taxon>Bacilli</taxon>
        <taxon>Bacillales</taxon>
        <taxon>Bacillaceae</taxon>
        <taxon>Neobacillus</taxon>
    </lineage>
</organism>
<reference evidence="2 3" key="1">
    <citation type="journal article" date="2023" name="Antonie Van Leeuwenhoek">
        <title>Unveiling the genomic potential of a novel thermostable glycoside hydrolases producing Neobacillus sedimentimangrovi UE25.</title>
        <authorList>
            <person name="Ejaz U."/>
            <person name="Saleem F."/>
            <person name="Rashid R."/>
            <person name="Hasan K.A."/>
            <person name="Syed M.N."/>
            <person name="Sohail M."/>
        </authorList>
    </citation>
    <scope>NUCLEOTIDE SEQUENCE [LARGE SCALE GENOMIC DNA]</scope>
    <source>
        <strain evidence="2 3">UE25</strain>
    </source>
</reference>
<dbReference type="RefSeq" id="WP_231315099.1">
    <property type="nucleotide sequence ID" value="NZ_JAJODE010000039.1"/>
</dbReference>
<dbReference type="Proteomes" id="UP001162836">
    <property type="component" value="Unassembled WGS sequence"/>
</dbReference>
<feature type="compositionally biased region" description="Low complexity" evidence="1">
    <location>
        <begin position="37"/>
        <end position="47"/>
    </location>
</feature>
<feature type="region of interest" description="Disordered" evidence="1">
    <location>
        <begin position="1"/>
        <end position="65"/>
    </location>
</feature>
<evidence type="ECO:0000313" key="3">
    <source>
        <dbReference type="Proteomes" id="UP001162836"/>
    </source>
</evidence>
<accession>A0ABS8QKI9</accession>
<evidence type="ECO:0000313" key="2">
    <source>
        <dbReference type="EMBL" id="MCD4839751.1"/>
    </source>
</evidence>
<proteinExistence type="predicted"/>
<evidence type="ECO:0000256" key="1">
    <source>
        <dbReference type="SAM" id="MobiDB-lite"/>
    </source>
</evidence>
<gene>
    <name evidence="2" type="ORF">LRS37_12915</name>
</gene>
<protein>
    <submittedName>
        <fullName evidence="2">Uncharacterized protein</fullName>
    </submittedName>
</protein>
<dbReference type="EMBL" id="JAJODE010000039">
    <property type="protein sequence ID" value="MCD4839751.1"/>
    <property type="molecule type" value="Genomic_DNA"/>
</dbReference>
<keyword evidence="3" id="KW-1185">Reference proteome</keyword>
<name>A0ABS8QKI9_9BACI</name>
<sequence length="142" mass="16136">MAKHRRTLATAFDNYKKGQQQQQTPVAEEKKAEAVEETAATTETVAVQDAPVSSQEALEKALEGKEGNSPLTVLEVAERLEMKYQEKVKKPTVEDTHVRLTFLCRRDLAKRLDKLAKNKRGFKTSFINEALEMLLNAYEQRN</sequence>